<feature type="compositionally biased region" description="Basic and acidic residues" evidence="2">
    <location>
        <begin position="130"/>
        <end position="140"/>
    </location>
</feature>
<sequence>MNALQPQHDPSPSPNPSRRHRVRRQPRRPPQRSPHHTLAVETTVKLGVNLLLATTAIITLARLIPYNTQQQADLVRLEAEVKEASTKVAGLQEDFDRHFDPQQAVTVMQEQNIRFNPKQRQVVWLTPKTQKPEAEEKAKPSPDTSQPADSAIAPD</sequence>
<feature type="region of interest" description="Disordered" evidence="2">
    <location>
        <begin position="118"/>
        <end position="155"/>
    </location>
</feature>
<evidence type="ECO:0000256" key="2">
    <source>
        <dbReference type="SAM" id="MobiDB-lite"/>
    </source>
</evidence>
<accession>A0AA96WFP2</accession>
<evidence type="ECO:0000313" key="3">
    <source>
        <dbReference type="EMBL" id="WNZ24364.1"/>
    </source>
</evidence>
<dbReference type="AlphaFoldDB" id="A0AA96WFP2"/>
<feature type="compositionally biased region" description="Basic residues" evidence="2">
    <location>
        <begin position="17"/>
        <end position="35"/>
    </location>
</feature>
<gene>
    <name evidence="3" type="ORF">HJG54_16875</name>
</gene>
<dbReference type="RefSeq" id="WP_316430134.1">
    <property type="nucleotide sequence ID" value="NZ_CP053586.1"/>
</dbReference>
<reference evidence="3" key="1">
    <citation type="submission" date="2020-05" db="EMBL/GenBank/DDBJ databases">
        <authorList>
            <person name="Zhu T."/>
            <person name="Keshari N."/>
            <person name="Lu X."/>
        </authorList>
    </citation>
    <scope>NUCLEOTIDE SEQUENCE</scope>
    <source>
        <strain evidence="3">NK1-12</strain>
    </source>
</reference>
<evidence type="ECO:0000256" key="1">
    <source>
        <dbReference type="SAM" id="Coils"/>
    </source>
</evidence>
<feature type="coiled-coil region" evidence="1">
    <location>
        <begin position="67"/>
        <end position="94"/>
    </location>
</feature>
<proteinExistence type="predicted"/>
<evidence type="ECO:0008006" key="4">
    <source>
        <dbReference type="Google" id="ProtNLM"/>
    </source>
</evidence>
<protein>
    <recommendedName>
        <fullName evidence="4">Septum formation initiator family protein</fullName>
    </recommendedName>
</protein>
<feature type="region of interest" description="Disordered" evidence="2">
    <location>
        <begin position="1"/>
        <end position="35"/>
    </location>
</feature>
<dbReference type="EMBL" id="CP053586">
    <property type="protein sequence ID" value="WNZ24364.1"/>
    <property type="molecule type" value="Genomic_DNA"/>
</dbReference>
<organism evidence="3">
    <name type="scientific">Leptolyngbya sp. NK1-12</name>
    <dbReference type="NCBI Taxonomy" id="2547451"/>
    <lineage>
        <taxon>Bacteria</taxon>
        <taxon>Bacillati</taxon>
        <taxon>Cyanobacteriota</taxon>
        <taxon>Cyanophyceae</taxon>
        <taxon>Leptolyngbyales</taxon>
        <taxon>Leptolyngbyaceae</taxon>
        <taxon>Leptolyngbya group</taxon>
        <taxon>Leptolyngbya</taxon>
    </lineage>
</organism>
<name>A0AA96WFP2_9CYAN</name>
<keyword evidence="1" id="KW-0175">Coiled coil</keyword>